<keyword evidence="6" id="KW-0324">Glycolysis</keyword>
<feature type="region of interest" description="Disordered" evidence="9">
    <location>
        <begin position="131"/>
        <end position="189"/>
    </location>
</feature>
<dbReference type="EC" id="5.4.2.12" evidence="4"/>
<comment type="pathway">
    <text evidence="2">Carbohydrate degradation; glycolysis; pyruvate from D-glyceraldehyde 3-phosphate: step 3/5.</text>
</comment>
<evidence type="ECO:0000313" key="11">
    <source>
        <dbReference type="EMBL" id="CAE6352411.1"/>
    </source>
</evidence>
<feature type="compositionally biased region" description="Basic residues" evidence="9">
    <location>
        <begin position="435"/>
        <end position="444"/>
    </location>
</feature>
<evidence type="ECO:0000256" key="1">
    <source>
        <dbReference type="ARBA" id="ARBA00001936"/>
    </source>
</evidence>
<feature type="domain" description="Inositol polyphosphate-related phosphatase" evidence="10">
    <location>
        <begin position="216"/>
        <end position="471"/>
    </location>
</feature>
<dbReference type="PANTHER" id="PTHR31637">
    <property type="entry name" value="2,3-BISPHOSPHOGLYCERATE-INDEPENDENT PHOSPHOGLYCERATE MUTASE"/>
    <property type="match status" value="1"/>
</dbReference>
<evidence type="ECO:0000256" key="8">
    <source>
        <dbReference type="ARBA" id="ARBA00023235"/>
    </source>
</evidence>
<feature type="region of interest" description="Disordered" evidence="9">
    <location>
        <begin position="633"/>
        <end position="660"/>
    </location>
</feature>
<dbReference type="SUPFAM" id="SSF53649">
    <property type="entry name" value="Alkaline phosphatase-like"/>
    <property type="match status" value="1"/>
</dbReference>
<protein>
    <recommendedName>
        <fullName evidence="4">phosphoglycerate mutase (2,3-diphosphoglycerate-independent)</fullName>
        <ecNumber evidence="4">5.4.2.12</ecNumber>
    </recommendedName>
</protein>
<evidence type="ECO:0000256" key="4">
    <source>
        <dbReference type="ARBA" id="ARBA00012026"/>
    </source>
</evidence>
<gene>
    <name evidence="11" type="ORF">RDB_LOCUS7794</name>
</gene>
<feature type="compositionally biased region" description="Basic and acidic residues" evidence="9">
    <location>
        <begin position="131"/>
        <end position="148"/>
    </location>
</feature>
<feature type="compositionally biased region" description="Basic residues" evidence="9">
    <location>
        <begin position="462"/>
        <end position="478"/>
    </location>
</feature>
<dbReference type="InterPro" id="IPR011258">
    <property type="entry name" value="BPG-indep_PGM_N"/>
</dbReference>
<feature type="compositionally biased region" description="Acidic residues" evidence="9">
    <location>
        <begin position="511"/>
        <end position="527"/>
    </location>
</feature>
<dbReference type="GO" id="GO:0046856">
    <property type="term" value="P:phosphatidylinositol dephosphorylation"/>
    <property type="evidence" value="ECO:0007669"/>
    <property type="project" value="InterPro"/>
</dbReference>
<feature type="region of interest" description="Disordered" evidence="9">
    <location>
        <begin position="224"/>
        <end position="257"/>
    </location>
</feature>
<dbReference type="InterPro" id="IPR036646">
    <property type="entry name" value="PGAM_B_sf"/>
</dbReference>
<feature type="region of interest" description="Disordered" evidence="9">
    <location>
        <begin position="1"/>
        <end position="24"/>
    </location>
</feature>
<sequence>MESRKARASKLKLLGKEEGSHPSVLERLSGLFPRHSSAPTANPAPEEKRAQFDHALKIQIISWNMNDTLPKGDLAALLGAVPPYGSDSPNPTGSDFQLDDTGHPYHIIVIAGQECPTGLLPMGMGAVKMERSKDIKAKPKTKEEDGSPNKHKKPRRSEEEELQPLNELPPGKDVPPSTPTVQSTNLPGQIQHSSGWSALLEDWYSKGLGAKRFSLEDWQVPTSPAMAAPPSPVPSRSPSLPALPLPPTIPDPAKLTVPPSPRRMSTLIHGLPHSNYSNGHVASSTEQGPYTLIAKERLMGIYMAVYVHRETRSLVRGFSKSSVTAGLIGGRLGNKGGVGISLNIAGSSFLFVNAHLAAHEGRQAMRIENMEKIQAELKLDAFGEHPHPRKPIPEYSQAQEFDELRTNMRSNKIFPGFEEPEISFPPTFKYDVPKSRHHHSRRHKEGRDKSGKVVGMGGVRVSIRRSRKRRKSRGKIKGLAKEDGDIDEDGDEKLRKLQPVNERETEISSIGEDDSDMERDQEQDQELDSASAFSAVARPSGSTNRPPSTRSHRSGIPSTRSPFSEPDTELHDDDGNDTACEDEDTSLHHNTQLNAGNVPGRAAVLKIFTRNAKQSWRAIVAKSTSSLGAVNIPKSPTSPVFDSRPRAKSPAKSERFSSGIGLGLPERLRGVGLEASSGLSTPTVGVGMGRSQPNLVLDTGMSEPVEDPRPRASIDGRNMTGALGMAGMGGTLAPPPMIRANSSVGSTAGNSANAQTEDSSDSENVRGVYDTSSKQRVPSWCDRIVYKSMVLPPQAPPSLPVPTFSASLADTLHEDNRFGRVGNLFTGIRHRGTRGRKDSLPQQGTRENTQGSLSRTGSLRLKETGPKANSSYARAREAHLSESRASPFLQQPGDGDDSGIVIMHRGPSRPGSAGKSGKRPAGRRPGSAGSTGSADQPASLHWPRTNPFARLLHPHLHTPGGPGLIHAVSMEPQPQPSEPNSVPRPRSFSTSEGREKTRDRAGSGPMMPDGDVDNPPVLPSKDDGIWRFFRSFNREPTVIVAEPEPEPELAEEPQTRRRGDIICVSYGTLDDREMQRLGGRSDHRPVIDTMVENKVCLIVHDGWGVSDVEKGNAVKGGDTTHMDTIAKDHSARTLQAHGLAVGLSDGLMGNSEVGHLNIGAGRIVWQDIVRIDVSIKKREFHKNKTILESLKHAKDTSGRLHLLGLVSDGGVHSHIKHLKALLETAKEVGVPKTIVHFVGDGRDTAPRSSSEYLKDLLAFMQKEQYGEIGTVVGRYYAMDRDKRWERVKVAIDGLVSGQGESSSDPVATIEERYKKDETDEFLKPIIVGGEETRIKGELLFKTD</sequence>
<dbReference type="SMART" id="SM00128">
    <property type="entry name" value="IPPc"/>
    <property type="match status" value="1"/>
</dbReference>
<keyword evidence="5" id="KW-0479">Metal-binding</keyword>
<dbReference type="Gene3D" id="3.60.10.10">
    <property type="entry name" value="Endonuclease/exonuclease/phosphatase"/>
    <property type="match status" value="3"/>
</dbReference>
<evidence type="ECO:0000313" key="12">
    <source>
        <dbReference type="Proteomes" id="UP000663826"/>
    </source>
</evidence>
<dbReference type="InterPro" id="IPR036691">
    <property type="entry name" value="Endo/exonu/phosph_ase_sf"/>
</dbReference>
<comment type="caution">
    <text evidence="11">The sequence shown here is derived from an EMBL/GenBank/DDBJ whole genome shotgun (WGS) entry which is preliminary data.</text>
</comment>
<dbReference type="Gene3D" id="3.40.1450.10">
    <property type="entry name" value="BPG-independent phosphoglycerate mutase, domain B"/>
    <property type="match status" value="1"/>
</dbReference>
<accession>A0A8H2W927</accession>
<dbReference type="EMBL" id="CAJMWQ010000303">
    <property type="protein sequence ID" value="CAE6352411.1"/>
    <property type="molecule type" value="Genomic_DNA"/>
</dbReference>
<dbReference type="InterPro" id="IPR000300">
    <property type="entry name" value="IPPc"/>
</dbReference>
<name>A0A8H2W927_9AGAM</name>
<feature type="region of interest" description="Disordered" evidence="9">
    <location>
        <begin position="697"/>
        <end position="717"/>
    </location>
</feature>
<dbReference type="InterPro" id="IPR017850">
    <property type="entry name" value="Alkaline_phosphatase_core_sf"/>
</dbReference>
<dbReference type="GO" id="GO:0006096">
    <property type="term" value="P:glycolytic process"/>
    <property type="evidence" value="ECO:0007669"/>
    <property type="project" value="UniProtKB-UniPathway"/>
</dbReference>
<dbReference type="GO" id="GO:0005737">
    <property type="term" value="C:cytoplasm"/>
    <property type="evidence" value="ECO:0007669"/>
    <property type="project" value="InterPro"/>
</dbReference>
<feature type="compositionally biased region" description="Polar residues" evidence="9">
    <location>
        <begin position="741"/>
        <end position="757"/>
    </location>
</feature>
<dbReference type="InterPro" id="IPR005995">
    <property type="entry name" value="Pgm_bpd_ind"/>
</dbReference>
<evidence type="ECO:0000256" key="6">
    <source>
        <dbReference type="ARBA" id="ARBA00023152"/>
    </source>
</evidence>
<dbReference type="Gene3D" id="3.40.720.10">
    <property type="entry name" value="Alkaline Phosphatase, subunit A"/>
    <property type="match status" value="1"/>
</dbReference>
<feature type="compositionally biased region" description="Polar residues" evidence="9">
    <location>
        <begin position="540"/>
        <end position="549"/>
    </location>
</feature>
<feature type="region of interest" description="Disordered" evidence="9">
    <location>
        <begin position="824"/>
        <end position="1019"/>
    </location>
</feature>
<evidence type="ECO:0000256" key="9">
    <source>
        <dbReference type="SAM" id="MobiDB-lite"/>
    </source>
</evidence>
<feature type="compositionally biased region" description="Acidic residues" evidence="9">
    <location>
        <begin position="566"/>
        <end position="583"/>
    </location>
</feature>
<dbReference type="GO" id="GO:0030145">
    <property type="term" value="F:manganese ion binding"/>
    <property type="evidence" value="ECO:0007669"/>
    <property type="project" value="InterPro"/>
</dbReference>
<dbReference type="SUPFAM" id="SSF64158">
    <property type="entry name" value="2,3-Bisphosphoglycerate-independent phosphoglycerate mutase, substrate-binding domain"/>
    <property type="match status" value="1"/>
</dbReference>
<keyword evidence="8" id="KW-0413">Isomerase</keyword>
<dbReference type="PANTHER" id="PTHR31637:SF0">
    <property type="entry name" value="2,3-BISPHOSPHOGLYCERATE-INDEPENDENT PHOSPHOGLYCERATE MUTASE"/>
    <property type="match status" value="1"/>
</dbReference>
<evidence type="ECO:0000259" key="10">
    <source>
        <dbReference type="SMART" id="SM00128"/>
    </source>
</evidence>
<feature type="compositionally biased region" description="Basic and acidic residues" evidence="9">
    <location>
        <begin position="992"/>
        <end position="1001"/>
    </location>
</feature>
<keyword evidence="7" id="KW-0464">Manganese</keyword>
<comment type="cofactor">
    <cofactor evidence="1">
        <name>Mn(2+)</name>
        <dbReference type="ChEBI" id="CHEBI:29035"/>
    </cofactor>
</comment>
<feature type="region of interest" description="Disordered" evidence="9">
    <location>
        <begin position="425"/>
        <end position="583"/>
    </location>
</feature>
<dbReference type="SUPFAM" id="SSF56219">
    <property type="entry name" value="DNase I-like"/>
    <property type="match status" value="1"/>
</dbReference>
<dbReference type="UniPathway" id="UPA00109">
    <property type="reaction ID" value="UER00186"/>
</dbReference>
<feature type="compositionally biased region" description="Polar residues" evidence="9">
    <location>
        <begin position="840"/>
        <end position="857"/>
    </location>
</feature>
<feature type="compositionally biased region" description="Polar residues" evidence="9">
    <location>
        <begin position="179"/>
        <end position="189"/>
    </location>
</feature>
<feature type="compositionally biased region" description="Basic residues" evidence="9">
    <location>
        <begin position="1"/>
        <end position="10"/>
    </location>
</feature>
<dbReference type="GO" id="GO:0004619">
    <property type="term" value="F:phosphoglycerate mutase activity"/>
    <property type="evidence" value="ECO:0007669"/>
    <property type="project" value="UniProtKB-EC"/>
</dbReference>
<dbReference type="Pfam" id="PF22669">
    <property type="entry name" value="Exo_endo_phos2"/>
    <property type="match status" value="2"/>
</dbReference>
<evidence type="ECO:0000256" key="5">
    <source>
        <dbReference type="ARBA" id="ARBA00022723"/>
    </source>
</evidence>
<feature type="region of interest" description="Disordered" evidence="9">
    <location>
        <begin position="741"/>
        <end position="770"/>
    </location>
</feature>
<reference evidence="11" key="1">
    <citation type="submission" date="2021-01" db="EMBL/GenBank/DDBJ databases">
        <authorList>
            <person name="Kaushik A."/>
        </authorList>
    </citation>
    <scope>NUCLEOTIDE SEQUENCE</scope>
    <source>
        <strain evidence="11">AG1-1B</strain>
    </source>
</reference>
<comment type="similarity">
    <text evidence="3">Belongs to the BPG-independent phosphoglycerate mutase family.</text>
</comment>
<organism evidence="11 12">
    <name type="scientific">Rhizoctonia solani</name>
    <dbReference type="NCBI Taxonomy" id="456999"/>
    <lineage>
        <taxon>Eukaryota</taxon>
        <taxon>Fungi</taxon>
        <taxon>Dikarya</taxon>
        <taxon>Basidiomycota</taxon>
        <taxon>Agaricomycotina</taxon>
        <taxon>Agaricomycetes</taxon>
        <taxon>Cantharellales</taxon>
        <taxon>Ceratobasidiaceae</taxon>
        <taxon>Rhizoctonia</taxon>
    </lineage>
</organism>
<feature type="compositionally biased region" description="Pro residues" evidence="9">
    <location>
        <begin position="227"/>
        <end position="250"/>
    </location>
</feature>
<dbReference type="GO" id="GO:0016791">
    <property type="term" value="F:phosphatase activity"/>
    <property type="evidence" value="ECO:0007669"/>
    <property type="project" value="InterPro"/>
</dbReference>
<evidence type="ECO:0000256" key="7">
    <source>
        <dbReference type="ARBA" id="ARBA00023211"/>
    </source>
</evidence>
<dbReference type="GO" id="GO:0006007">
    <property type="term" value="P:glucose catabolic process"/>
    <property type="evidence" value="ECO:0007669"/>
    <property type="project" value="InterPro"/>
</dbReference>
<dbReference type="Pfam" id="PF06415">
    <property type="entry name" value="iPGM_N"/>
    <property type="match status" value="1"/>
</dbReference>
<proteinExistence type="inferred from homology"/>
<evidence type="ECO:0000256" key="3">
    <source>
        <dbReference type="ARBA" id="ARBA00008819"/>
    </source>
</evidence>
<evidence type="ECO:0000256" key="2">
    <source>
        <dbReference type="ARBA" id="ARBA00004798"/>
    </source>
</evidence>
<dbReference type="Proteomes" id="UP000663826">
    <property type="component" value="Unassembled WGS sequence"/>
</dbReference>